<dbReference type="Gene3D" id="2.40.128.20">
    <property type="match status" value="1"/>
</dbReference>
<name>A0A8X6S7R4_TRICX</name>
<dbReference type="EMBL" id="BMAU01021280">
    <property type="protein sequence ID" value="GFY08066.1"/>
    <property type="molecule type" value="Genomic_DNA"/>
</dbReference>
<dbReference type="PANTHER" id="PTHR10612:SF34">
    <property type="entry name" value="APOLIPOPROTEIN D"/>
    <property type="match status" value="1"/>
</dbReference>
<evidence type="ECO:0000256" key="2">
    <source>
        <dbReference type="RuleBase" id="RU003695"/>
    </source>
</evidence>
<protein>
    <submittedName>
        <fullName evidence="4">Lipocln_cytosolic_FA-bd_dom domain-containing protein</fullName>
    </submittedName>
</protein>
<dbReference type="Pfam" id="PF00061">
    <property type="entry name" value="Lipocalin"/>
    <property type="match status" value="1"/>
</dbReference>
<feature type="domain" description="Lipocalin/cytosolic fatty-acid binding" evidence="3">
    <location>
        <begin position="96"/>
        <end position="241"/>
    </location>
</feature>
<proteinExistence type="inferred from homology"/>
<dbReference type="GO" id="GO:0005737">
    <property type="term" value="C:cytoplasm"/>
    <property type="evidence" value="ECO:0007669"/>
    <property type="project" value="TreeGrafter"/>
</dbReference>
<keyword evidence="5" id="KW-1185">Reference proteome</keyword>
<accession>A0A8X6S7R4</accession>
<evidence type="ECO:0000313" key="5">
    <source>
        <dbReference type="Proteomes" id="UP000887159"/>
    </source>
</evidence>
<dbReference type="PRINTS" id="PR00179">
    <property type="entry name" value="LIPOCALIN"/>
</dbReference>
<gene>
    <name evidence="4" type="primary">AVEN_32326_1</name>
    <name evidence="4" type="ORF">TNCV_1354821</name>
</gene>
<reference evidence="4" key="1">
    <citation type="submission" date="2020-08" db="EMBL/GenBank/DDBJ databases">
        <title>Multicomponent nature underlies the extraordinary mechanical properties of spider dragline silk.</title>
        <authorList>
            <person name="Kono N."/>
            <person name="Nakamura H."/>
            <person name="Mori M."/>
            <person name="Yoshida Y."/>
            <person name="Ohtoshi R."/>
            <person name="Malay A.D."/>
            <person name="Moran D.A.P."/>
            <person name="Tomita M."/>
            <person name="Numata K."/>
            <person name="Arakawa K."/>
        </authorList>
    </citation>
    <scope>NUCLEOTIDE SEQUENCE</scope>
</reference>
<comment type="caution">
    <text evidence="4">The sequence shown here is derived from an EMBL/GenBank/DDBJ whole genome shotgun (WGS) entry which is preliminary data.</text>
</comment>
<dbReference type="PRINTS" id="PR01273">
    <property type="entry name" value="INVTBRTCOLOR"/>
</dbReference>
<organism evidence="4 5">
    <name type="scientific">Trichonephila clavipes</name>
    <name type="common">Golden silk orbweaver</name>
    <name type="synonym">Nephila clavipes</name>
    <dbReference type="NCBI Taxonomy" id="2585209"/>
    <lineage>
        <taxon>Eukaryota</taxon>
        <taxon>Metazoa</taxon>
        <taxon>Ecdysozoa</taxon>
        <taxon>Arthropoda</taxon>
        <taxon>Chelicerata</taxon>
        <taxon>Arachnida</taxon>
        <taxon>Araneae</taxon>
        <taxon>Araneomorphae</taxon>
        <taxon>Entelegynae</taxon>
        <taxon>Araneoidea</taxon>
        <taxon>Nephilidae</taxon>
        <taxon>Trichonephila</taxon>
    </lineage>
</organism>
<dbReference type="InterPro" id="IPR000566">
    <property type="entry name" value="Lipocln_cytosolic_FA-bd_dom"/>
</dbReference>
<evidence type="ECO:0000313" key="4">
    <source>
        <dbReference type="EMBL" id="GFY08066.1"/>
    </source>
</evidence>
<keyword evidence="1" id="KW-1015">Disulfide bond</keyword>
<dbReference type="Proteomes" id="UP000887159">
    <property type="component" value="Unassembled WGS sequence"/>
</dbReference>
<dbReference type="AlphaFoldDB" id="A0A8X6S7R4"/>
<dbReference type="InterPro" id="IPR012674">
    <property type="entry name" value="Calycin"/>
</dbReference>
<comment type="similarity">
    <text evidence="2">Belongs to the calycin superfamily. Lipocalin family.</text>
</comment>
<dbReference type="GO" id="GO:0006629">
    <property type="term" value="P:lipid metabolic process"/>
    <property type="evidence" value="ECO:0007669"/>
    <property type="project" value="TreeGrafter"/>
</dbReference>
<dbReference type="SUPFAM" id="SSF50814">
    <property type="entry name" value="Lipocalins"/>
    <property type="match status" value="1"/>
</dbReference>
<dbReference type="GO" id="GO:0031409">
    <property type="term" value="F:pigment binding"/>
    <property type="evidence" value="ECO:0007669"/>
    <property type="project" value="InterPro"/>
</dbReference>
<evidence type="ECO:0000256" key="1">
    <source>
        <dbReference type="ARBA" id="ARBA00023157"/>
    </source>
</evidence>
<sequence>MMKQYNLLTSLNNRTNLNNPGVRGLSDRCLQSHRWKDDKRSGNSIRKETSKGDFSKVVRMWAAIVLLCLSASVGRAAIGQCPSPKVQADFDLEKLSGTWYMIEATASVDRVSRRCSTFIIEKKQGAKASMLHKFVSTVTDKWKSEYSDLTTPKKDEPAKLLVNPLKGTILARKYPLWVLDTDYDTHAILYSCHKLMLAYTEELFILSRTKDIDDKKKTELYDVIKKKNLSQKNLVEVNQSEKDCKE</sequence>
<dbReference type="InterPro" id="IPR003057">
    <property type="entry name" value="Invtbrt_color"/>
</dbReference>
<dbReference type="InterPro" id="IPR022272">
    <property type="entry name" value="Lipocalin_CS"/>
</dbReference>
<dbReference type="PANTHER" id="PTHR10612">
    <property type="entry name" value="APOLIPOPROTEIN D"/>
    <property type="match status" value="1"/>
</dbReference>
<evidence type="ECO:0000259" key="3">
    <source>
        <dbReference type="Pfam" id="PF00061"/>
    </source>
</evidence>
<dbReference type="PROSITE" id="PS00213">
    <property type="entry name" value="LIPOCALIN"/>
    <property type="match status" value="1"/>
</dbReference>
<dbReference type="GO" id="GO:0000302">
    <property type="term" value="P:response to reactive oxygen species"/>
    <property type="evidence" value="ECO:0007669"/>
    <property type="project" value="TreeGrafter"/>
</dbReference>